<reference evidence="1" key="1">
    <citation type="submission" date="2021-05" db="EMBL/GenBank/DDBJ databases">
        <authorList>
            <person name="Alioto T."/>
            <person name="Alioto T."/>
            <person name="Gomez Garrido J."/>
        </authorList>
    </citation>
    <scope>NUCLEOTIDE SEQUENCE</scope>
</reference>
<dbReference type="EMBL" id="HBUE01145771">
    <property type="protein sequence ID" value="CAG6502816.1"/>
    <property type="molecule type" value="Transcribed_RNA"/>
</dbReference>
<protein>
    <submittedName>
        <fullName evidence="1">(northern house mosquito) hypothetical protein</fullName>
    </submittedName>
</protein>
<name>A0A8D8D079_CULPI</name>
<dbReference type="EMBL" id="HBUE01250658">
    <property type="protein sequence ID" value="CAG6554064.1"/>
    <property type="molecule type" value="Transcribed_RNA"/>
</dbReference>
<proteinExistence type="predicted"/>
<sequence>MVRQLPRVMMNLLWLLRRLSMLVTLTVVVTIRAQVLNLVKRILPLPKFVQPVKTTLQDIQRLKRAAQIRLGHVHRYIGHIRVASAPKRPRVTLQVAQAHPFRARSNHIVVIIAQLADPAGEATRKQFVEFAGGGTVGDGIR</sequence>
<evidence type="ECO:0000313" key="1">
    <source>
        <dbReference type="EMBL" id="CAG6502816.1"/>
    </source>
</evidence>
<organism evidence="1">
    <name type="scientific">Culex pipiens</name>
    <name type="common">House mosquito</name>
    <dbReference type="NCBI Taxonomy" id="7175"/>
    <lineage>
        <taxon>Eukaryota</taxon>
        <taxon>Metazoa</taxon>
        <taxon>Ecdysozoa</taxon>
        <taxon>Arthropoda</taxon>
        <taxon>Hexapoda</taxon>
        <taxon>Insecta</taxon>
        <taxon>Pterygota</taxon>
        <taxon>Neoptera</taxon>
        <taxon>Endopterygota</taxon>
        <taxon>Diptera</taxon>
        <taxon>Nematocera</taxon>
        <taxon>Culicoidea</taxon>
        <taxon>Culicidae</taxon>
        <taxon>Culicinae</taxon>
        <taxon>Culicini</taxon>
        <taxon>Culex</taxon>
        <taxon>Culex</taxon>
    </lineage>
</organism>
<accession>A0A8D8D079</accession>
<dbReference type="AlphaFoldDB" id="A0A8D8D079"/>